<protein>
    <recommendedName>
        <fullName evidence="4">Fe2OG dioxygenase domain-containing protein</fullName>
    </recommendedName>
</protein>
<keyword evidence="6" id="KW-1185">Reference proteome</keyword>
<dbReference type="Proteomes" id="UP001642487">
    <property type="component" value="Chromosome 5"/>
</dbReference>
<name>A0ABP0YTS7_9ROSI</name>
<evidence type="ECO:0000313" key="6">
    <source>
        <dbReference type="Proteomes" id="UP001642487"/>
    </source>
</evidence>
<dbReference type="InterPro" id="IPR044861">
    <property type="entry name" value="IPNS-like_FE2OG_OXY"/>
</dbReference>
<organism evidence="5 6">
    <name type="scientific">Citrullus colocynthis</name>
    <name type="common">colocynth</name>
    <dbReference type="NCBI Taxonomy" id="252529"/>
    <lineage>
        <taxon>Eukaryota</taxon>
        <taxon>Viridiplantae</taxon>
        <taxon>Streptophyta</taxon>
        <taxon>Embryophyta</taxon>
        <taxon>Tracheophyta</taxon>
        <taxon>Spermatophyta</taxon>
        <taxon>Magnoliopsida</taxon>
        <taxon>eudicotyledons</taxon>
        <taxon>Gunneridae</taxon>
        <taxon>Pentapetalae</taxon>
        <taxon>rosids</taxon>
        <taxon>fabids</taxon>
        <taxon>Cucurbitales</taxon>
        <taxon>Cucurbitaceae</taxon>
        <taxon>Benincaseae</taxon>
        <taxon>Citrullus</taxon>
    </lineage>
</organism>
<dbReference type="InterPro" id="IPR005123">
    <property type="entry name" value="Oxoglu/Fe-dep_dioxygenase_dom"/>
</dbReference>
<feature type="domain" description="Fe2OG dioxygenase" evidence="4">
    <location>
        <begin position="196"/>
        <end position="295"/>
    </location>
</feature>
<evidence type="ECO:0000256" key="1">
    <source>
        <dbReference type="ARBA" id="ARBA00022723"/>
    </source>
</evidence>
<keyword evidence="2 3" id="KW-0408">Iron</keyword>
<dbReference type="Pfam" id="PF03171">
    <property type="entry name" value="2OG-FeII_Oxy"/>
    <property type="match status" value="1"/>
</dbReference>
<dbReference type="InterPro" id="IPR027443">
    <property type="entry name" value="IPNS-like_sf"/>
</dbReference>
<gene>
    <name evidence="5" type="ORF">CITCOLO1_LOCUS13972</name>
</gene>
<dbReference type="InterPro" id="IPR026992">
    <property type="entry name" value="DIOX_N"/>
</dbReference>
<dbReference type="SUPFAM" id="SSF51197">
    <property type="entry name" value="Clavaminate synthase-like"/>
    <property type="match status" value="1"/>
</dbReference>
<evidence type="ECO:0000313" key="5">
    <source>
        <dbReference type="EMBL" id="CAK9321877.1"/>
    </source>
</evidence>
<comment type="similarity">
    <text evidence="3">Belongs to the iron/ascorbate-dependent oxidoreductase family.</text>
</comment>
<evidence type="ECO:0000256" key="2">
    <source>
        <dbReference type="ARBA" id="ARBA00023004"/>
    </source>
</evidence>
<keyword evidence="1 3" id="KW-0479">Metal-binding</keyword>
<dbReference type="EMBL" id="OZ021739">
    <property type="protein sequence ID" value="CAK9321877.1"/>
    <property type="molecule type" value="Genomic_DNA"/>
</dbReference>
<dbReference type="Pfam" id="PF14226">
    <property type="entry name" value="DIOX_N"/>
    <property type="match status" value="1"/>
</dbReference>
<dbReference type="PROSITE" id="PS51471">
    <property type="entry name" value="FE2OG_OXY"/>
    <property type="match status" value="1"/>
</dbReference>
<evidence type="ECO:0000256" key="3">
    <source>
        <dbReference type="RuleBase" id="RU003682"/>
    </source>
</evidence>
<reference evidence="5 6" key="1">
    <citation type="submission" date="2024-03" db="EMBL/GenBank/DDBJ databases">
        <authorList>
            <person name="Gkanogiannis A."/>
            <person name="Becerra Lopez-Lavalle L."/>
        </authorList>
    </citation>
    <scope>NUCLEOTIDE SEQUENCE [LARGE SCALE GENOMIC DNA]</scope>
</reference>
<evidence type="ECO:0000259" key="4">
    <source>
        <dbReference type="PROSITE" id="PS51471"/>
    </source>
</evidence>
<proteinExistence type="inferred from homology"/>
<dbReference type="PANTHER" id="PTHR47990">
    <property type="entry name" value="2-OXOGLUTARATE (2OG) AND FE(II)-DEPENDENT OXYGENASE SUPERFAMILY PROTEIN-RELATED"/>
    <property type="match status" value="1"/>
</dbReference>
<dbReference type="Gene3D" id="2.60.120.330">
    <property type="entry name" value="B-lactam Antibiotic, Isopenicillin N Synthase, Chain"/>
    <property type="match status" value="1"/>
</dbReference>
<accession>A0ABP0YTS7</accession>
<dbReference type="InterPro" id="IPR050231">
    <property type="entry name" value="Iron_ascorbate_oxido_reductase"/>
</dbReference>
<sequence>MSMEIEPPLEVRYYALMKEEVEDKNGRLVVENEEREIVEECEDEVELPVIDLGLLKMGNLEREKCKNEMVEAARNWGFFQIINHGVCEKVLKAMIYEQKKVFNEPFAKKSLSNFLNLVGTYRWGNPVAISPTQISWSEAFHIAVLEVSNLKDHVTLRTTMEGVVKKLGRLAEKISEILGQSLGIKSSYFKERCEKGKSSFRLNRYPPCPFASKVYGLIPHTDSDYLTILYQPQISGLQLLRAGKWFPVKPNPQALLVNIGDLFQVVSNDVFRSLKHRVVASEAVERFSFAYFYCPSDDVLIESWLKPSNYRQFSYKEYRQQIEKDVEKTGNKVGLSRFFLHNMLLPHLGQ</sequence>
<keyword evidence="3" id="KW-0560">Oxidoreductase</keyword>